<dbReference type="InterPro" id="IPR020084">
    <property type="entry name" value="NUDIX_hydrolase_CS"/>
</dbReference>
<comment type="cofactor">
    <cofactor evidence="2">
        <name>Zn(2+)</name>
        <dbReference type="ChEBI" id="CHEBI:29105"/>
    </cofactor>
</comment>
<dbReference type="RefSeq" id="WP_110123422.1">
    <property type="nucleotide sequence ID" value="NZ_CP122563.1"/>
</dbReference>
<evidence type="ECO:0000256" key="7">
    <source>
        <dbReference type="ARBA" id="ARBA00022842"/>
    </source>
</evidence>
<evidence type="ECO:0000256" key="8">
    <source>
        <dbReference type="ARBA" id="ARBA00023027"/>
    </source>
</evidence>
<dbReference type="EMBL" id="CP122566">
    <property type="protein sequence ID" value="WGH93275.1"/>
    <property type="molecule type" value="Genomic_DNA"/>
</dbReference>
<comment type="catalytic activity">
    <reaction evidence="9">
        <text>a 5'-end NAD(+)-phospho-ribonucleoside in mRNA + H2O = a 5'-end phospho-adenosine-phospho-ribonucleoside in mRNA + beta-nicotinamide D-ribonucleotide + 2 H(+)</text>
        <dbReference type="Rhea" id="RHEA:60876"/>
        <dbReference type="Rhea" id="RHEA-COMP:15698"/>
        <dbReference type="Rhea" id="RHEA-COMP:15719"/>
        <dbReference type="ChEBI" id="CHEBI:14649"/>
        <dbReference type="ChEBI" id="CHEBI:15377"/>
        <dbReference type="ChEBI" id="CHEBI:15378"/>
        <dbReference type="ChEBI" id="CHEBI:144029"/>
        <dbReference type="ChEBI" id="CHEBI:144051"/>
    </reaction>
    <physiologicalReaction direction="left-to-right" evidence="9">
        <dbReference type="Rhea" id="RHEA:60877"/>
    </physiologicalReaction>
</comment>
<accession>A0AAJ6AHA5</accession>
<dbReference type="InterPro" id="IPR050241">
    <property type="entry name" value="NAD-cap_RNA_hydrolase_NudC"/>
</dbReference>
<dbReference type="PROSITE" id="PS00893">
    <property type="entry name" value="NUDIX_BOX"/>
    <property type="match status" value="1"/>
</dbReference>
<sequence length="336" mass="37227">MSNQQTFPPLGALPLAREDLDRGCLQREDPAWLPTLWSAPETKVLRLHARQVPVYRGALVFDHPQGPLPEEAVYLGRGERVVDLSPEDLDGISPNDIVLVPSGSKDTAPQLLNPHRWDGAEVNPGRVQWLSVREVAAGLSGKEAGLFVEAVAIANWHSRTRFCSHCGHRLVTEQSGWVKTCPAEGIEHFPRTDPAIIVAITDDDDRILLGNNTAWAPNRYSTLAGFVEPGESLEAAVIREVYEEAGAHVADPQYLGSQPWPFPQSLMLGFRARATNVETIRADNKEMRSVTWFTKAEMWSQAERGEIYLPGSASIARMLIEHWYGGPLPDPHVLQN</sequence>
<dbReference type="GO" id="GO:0005829">
    <property type="term" value="C:cytosol"/>
    <property type="evidence" value="ECO:0007669"/>
    <property type="project" value="TreeGrafter"/>
</dbReference>
<dbReference type="EC" id="3.6.1.22" evidence="4"/>
<dbReference type="Gene3D" id="3.90.79.20">
    <property type="match status" value="1"/>
</dbReference>
<dbReference type="Gene3D" id="3.90.79.10">
    <property type="entry name" value="Nucleoside Triphosphate Pyrophosphohydrolase"/>
    <property type="match status" value="1"/>
</dbReference>
<keyword evidence="7" id="KW-0460">Magnesium</keyword>
<dbReference type="Proteomes" id="UP001224674">
    <property type="component" value="Chromosome"/>
</dbReference>
<dbReference type="GO" id="GO:0019677">
    <property type="term" value="P:NAD+ catabolic process"/>
    <property type="evidence" value="ECO:0007669"/>
    <property type="project" value="TreeGrafter"/>
</dbReference>
<evidence type="ECO:0000256" key="5">
    <source>
        <dbReference type="ARBA" id="ARBA00022723"/>
    </source>
</evidence>
<dbReference type="GO" id="GO:0035529">
    <property type="term" value="F:NADH pyrophosphatase activity"/>
    <property type="evidence" value="ECO:0007669"/>
    <property type="project" value="TreeGrafter"/>
</dbReference>
<evidence type="ECO:0000256" key="9">
    <source>
        <dbReference type="ARBA" id="ARBA00023679"/>
    </source>
</evidence>
<dbReference type="InterPro" id="IPR015797">
    <property type="entry name" value="NUDIX_hydrolase-like_dom_sf"/>
</dbReference>
<dbReference type="GeneID" id="83694463"/>
<name>A0AAJ6AHA5_9MICC</name>
<dbReference type="PANTHER" id="PTHR42904:SF6">
    <property type="entry name" value="NAD-CAPPED RNA HYDROLASE NUDT12"/>
    <property type="match status" value="1"/>
</dbReference>
<keyword evidence="6 11" id="KW-0378">Hydrolase</keyword>
<protein>
    <recommendedName>
        <fullName evidence="4">NAD(+) diphosphatase</fullName>
        <ecNumber evidence="4">3.6.1.22</ecNumber>
    </recommendedName>
</protein>
<dbReference type="GO" id="GO:0006742">
    <property type="term" value="P:NADP+ catabolic process"/>
    <property type="evidence" value="ECO:0007669"/>
    <property type="project" value="TreeGrafter"/>
</dbReference>
<keyword evidence="5" id="KW-0479">Metal-binding</keyword>
<gene>
    <name evidence="11" type="primary">nudC</name>
    <name evidence="11" type="ORF">QDX21_00180</name>
</gene>
<evidence type="ECO:0000313" key="11">
    <source>
        <dbReference type="EMBL" id="WGH93275.1"/>
    </source>
</evidence>
<evidence type="ECO:0000256" key="6">
    <source>
        <dbReference type="ARBA" id="ARBA00022801"/>
    </source>
</evidence>
<organism evidence="11 12">
    <name type="scientific">Auritidibacter ignavus</name>
    <dbReference type="NCBI Taxonomy" id="678932"/>
    <lineage>
        <taxon>Bacteria</taxon>
        <taxon>Bacillati</taxon>
        <taxon>Actinomycetota</taxon>
        <taxon>Actinomycetes</taxon>
        <taxon>Micrococcales</taxon>
        <taxon>Micrococcaceae</taxon>
        <taxon>Auritidibacter</taxon>
    </lineage>
</organism>
<evidence type="ECO:0000259" key="10">
    <source>
        <dbReference type="PROSITE" id="PS51462"/>
    </source>
</evidence>
<dbReference type="NCBIfam" id="NF001299">
    <property type="entry name" value="PRK00241.1"/>
    <property type="match status" value="1"/>
</dbReference>
<dbReference type="InterPro" id="IPR049734">
    <property type="entry name" value="NudC-like_C"/>
</dbReference>
<keyword evidence="8" id="KW-0520">NAD</keyword>
<proteinExistence type="inferred from homology"/>
<reference evidence="11 12" key="1">
    <citation type="submission" date="2023-03" db="EMBL/GenBank/DDBJ databases">
        <title>Complete genome sequences of several Auritidibacter ignavus strains isolated from ear infections.</title>
        <authorList>
            <person name="Baehr T."/>
            <person name="Baumhoegger A.M."/>
        </authorList>
    </citation>
    <scope>NUCLEOTIDE SEQUENCE [LARGE SCALE GENOMIC DNA]</scope>
    <source>
        <strain evidence="11 12">BABAE-6</strain>
    </source>
</reference>
<comment type="cofactor">
    <cofactor evidence="1">
        <name>Mg(2+)</name>
        <dbReference type="ChEBI" id="CHEBI:18420"/>
    </cofactor>
</comment>
<feature type="domain" description="Nudix hydrolase" evidence="10">
    <location>
        <begin position="190"/>
        <end position="316"/>
    </location>
</feature>
<dbReference type="PANTHER" id="PTHR42904">
    <property type="entry name" value="NUDIX HYDROLASE, NUDC SUBFAMILY"/>
    <property type="match status" value="1"/>
</dbReference>
<evidence type="ECO:0000256" key="4">
    <source>
        <dbReference type="ARBA" id="ARBA00012381"/>
    </source>
</evidence>
<evidence type="ECO:0000313" key="12">
    <source>
        <dbReference type="Proteomes" id="UP001224674"/>
    </source>
</evidence>
<dbReference type="GO" id="GO:0046872">
    <property type="term" value="F:metal ion binding"/>
    <property type="evidence" value="ECO:0007669"/>
    <property type="project" value="UniProtKB-KW"/>
</dbReference>
<dbReference type="Pfam" id="PF09297">
    <property type="entry name" value="Zn_ribbon_NUD"/>
    <property type="match status" value="1"/>
</dbReference>
<comment type="similarity">
    <text evidence="3">Belongs to the Nudix hydrolase family. NudC subfamily.</text>
</comment>
<dbReference type="InterPro" id="IPR000086">
    <property type="entry name" value="NUDIX_hydrolase_dom"/>
</dbReference>
<dbReference type="AlphaFoldDB" id="A0AAJ6AHA5"/>
<dbReference type="CDD" id="cd03429">
    <property type="entry name" value="NUDIX_NADH_pyrophosphatase_Nudt13"/>
    <property type="match status" value="1"/>
</dbReference>
<evidence type="ECO:0000256" key="2">
    <source>
        <dbReference type="ARBA" id="ARBA00001947"/>
    </source>
</evidence>
<keyword evidence="12" id="KW-1185">Reference proteome</keyword>
<dbReference type="InterPro" id="IPR015376">
    <property type="entry name" value="Znr_NADH_PPase"/>
</dbReference>
<evidence type="ECO:0000256" key="3">
    <source>
        <dbReference type="ARBA" id="ARBA00009595"/>
    </source>
</evidence>
<dbReference type="SUPFAM" id="SSF55811">
    <property type="entry name" value="Nudix"/>
    <property type="match status" value="1"/>
</dbReference>
<evidence type="ECO:0000256" key="1">
    <source>
        <dbReference type="ARBA" id="ARBA00001946"/>
    </source>
</evidence>
<dbReference type="PROSITE" id="PS51462">
    <property type="entry name" value="NUDIX"/>
    <property type="match status" value="1"/>
</dbReference>
<dbReference type="Pfam" id="PF00293">
    <property type="entry name" value="NUDIX"/>
    <property type="match status" value="1"/>
</dbReference>